<reference evidence="2" key="1">
    <citation type="submission" date="2024-06" db="EMBL/GenBank/DDBJ databases">
        <title>Mesorhizobium karijinii sp. nov., a symbiont of the iconic Swainsona formosa from arid Australia.</title>
        <authorList>
            <person name="Hill Y.J."/>
            <person name="Watkin E.L.J."/>
            <person name="O'Hara G.W."/>
            <person name="Terpolilli J."/>
            <person name="Tye M.L."/>
            <person name="Kohlmeier M.G."/>
        </authorList>
    </citation>
    <scope>NUCLEOTIDE SEQUENCE</scope>
    <source>
        <strain evidence="2">WSM2240</strain>
    </source>
</reference>
<dbReference type="RefSeq" id="WP_353643121.1">
    <property type="nucleotide sequence ID" value="NZ_CP159253.1"/>
</dbReference>
<evidence type="ECO:0000313" key="2">
    <source>
        <dbReference type="EMBL" id="XCG49343.1"/>
    </source>
</evidence>
<evidence type="ECO:0000256" key="1">
    <source>
        <dbReference type="SAM" id="Phobius"/>
    </source>
</evidence>
<organism evidence="2">
    <name type="scientific">Mesorhizobium sp. WSM2240</name>
    <dbReference type="NCBI Taxonomy" id="3228851"/>
    <lineage>
        <taxon>Bacteria</taxon>
        <taxon>Pseudomonadati</taxon>
        <taxon>Pseudomonadota</taxon>
        <taxon>Alphaproteobacteria</taxon>
        <taxon>Hyphomicrobiales</taxon>
        <taxon>Phyllobacteriaceae</taxon>
        <taxon>Mesorhizobium</taxon>
    </lineage>
</organism>
<proteinExistence type="predicted"/>
<keyword evidence="1" id="KW-0812">Transmembrane</keyword>
<dbReference type="InterPro" id="IPR012427">
    <property type="entry name" value="DUF1622"/>
</dbReference>
<dbReference type="EMBL" id="CP159253">
    <property type="protein sequence ID" value="XCG49343.1"/>
    <property type="molecule type" value="Genomic_DNA"/>
</dbReference>
<dbReference type="PANTHER" id="PTHR38468:SF1">
    <property type="entry name" value="SLL0939 PROTEIN"/>
    <property type="match status" value="1"/>
</dbReference>
<accession>A0AAU8CRZ6</accession>
<keyword evidence="1" id="KW-0472">Membrane</keyword>
<keyword evidence="1" id="KW-1133">Transmembrane helix</keyword>
<sequence>MDVLREIFARLTEVSILLIDFMALLIVVYGTLEAFWGAVRAAFVHRRPVYHQIWLRYARWLVAGLTFQLAADIIESALAPTWEDIGRLAAIAVIRTFLNYFLGRDVVEVTEEEQTEEAGLEPIETRKG</sequence>
<dbReference type="AlphaFoldDB" id="A0AAU8CRZ6"/>
<feature type="transmembrane region" description="Helical" evidence="1">
    <location>
        <begin position="14"/>
        <end position="36"/>
    </location>
</feature>
<dbReference type="PANTHER" id="PTHR38468">
    <property type="entry name" value="SLL0939 PROTEIN"/>
    <property type="match status" value="1"/>
</dbReference>
<dbReference type="Pfam" id="PF07784">
    <property type="entry name" value="DUF1622"/>
    <property type="match status" value="1"/>
</dbReference>
<protein>
    <submittedName>
        <fullName evidence="2">DUF1622 domain-containing protein</fullName>
    </submittedName>
</protein>
<name>A0AAU8CRZ6_9HYPH</name>
<gene>
    <name evidence="2" type="ORF">ABVK50_01510</name>
</gene>